<evidence type="ECO:0000259" key="5">
    <source>
        <dbReference type="PROSITE" id="PS50240"/>
    </source>
</evidence>
<dbReference type="PROSITE" id="PS50240">
    <property type="entry name" value="TRYPSIN_DOM"/>
    <property type="match status" value="1"/>
</dbReference>
<sequence>MKKFIFCALFVTLIQNNCALNVSSNCGVMSDSFGLIQGGLLSGKNQFPWLTNIFTKQTLAYIFAGSGSLISHHYVLCAANSVAYENYLENGQLNPERNYRPLSGKSIKLILGSEHYKGNNEPDVTIVEVVQKVILHPNLKGTKPRIANIALLKIKRPITFSDSVKPVCIWNLNDNQMSNHNNMIMYSVGHGIDETGSISFLRKHAIMTIQKDEVCKRFYRNFSTDSGFFCARGNGMATACRHDKVLYVKIDGYWFLRGMSSMFKRFQNGTCSLNAPVLYEDIEPYSSWINSNSVF</sequence>
<feature type="signal peptide" evidence="4">
    <location>
        <begin position="1"/>
        <end position="19"/>
    </location>
</feature>
<dbReference type="GO" id="GO:0004252">
    <property type="term" value="F:serine-type endopeptidase activity"/>
    <property type="evidence" value="ECO:0007669"/>
    <property type="project" value="InterPro"/>
</dbReference>
<dbReference type="OrthoDB" id="238681at2759"/>
<evidence type="ECO:0000256" key="2">
    <source>
        <dbReference type="ARBA" id="ARBA00023180"/>
    </source>
</evidence>
<dbReference type="SUPFAM" id="SSF50494">
    <property type="entry name" value="Trypsin-like serine proteases"/>
    <property type="match status" value="1"/>
</dbReference>
<dbReference type="Proteomes" id="UP001153620">
    <property type="component" value="Chromosome 3"/>
</dbReference>
<dbReference type="EMBL" id="OU895879">
    <property type="protein sequence ID" value="CAG9808745.1"/>
    <property type="molecule type" value="Genomic_DNA"/>
</dbReference>
<organism evidence="6 7">
    <name type="scientific">Chironomus riparius</name>
    <dbReference type="NCBI Taxonomy" id="315576"/>
    <lineage>
        <taxon>Eukaryota</taxon>
        <taxon>Metazoa</taxon>
        <taxon>Ecdysozoa</taxon>
        <taxon>Arthropoda</taxon>
        <taxon>Hexapoda</taxon>
        <taxon>Insecta</taxon>
        <taxon>Pterygota</taxon>
        <taxon>Neoptera</taxon>
        <taxon>Endopterygota</taxon>
        <taxon>Diptera</taxon>
        <taxon>Nematocera</taxon>
        <taxon>Chironomoidea</taxon>
        <taxon>Chironomidae</taxon>
        <taxon>Chironominae</taxon>
        <taxon>Chironomus</taxon>
    </lineage>
</organism>
<reference evidence="6" key="2">
    <citation type="submission" date="2022-10" db="EMBL/GenBank/DDBJ databases">
        <authorList>
            <consortium name="ENA_rothamsted_submissions"/>
            <consortium name="culmorum"/>
            <person name="King R."/>
        </authorList>
    </citation>
    <scope>NUCLEOTIDE SEQUENCE</scope>
</reference>
<keyword evidence="2" id="KW-0325">Glycoprotein</keyword>
<evidence type="ECO:0000256" key="4">
    <source>
        <dbReference type="SAM" id="SignalP"/>
    </source>
</evidence>
<comment type="similarity">
    <text evidence="3">Belongs to the peptidase S1 family. CLIP subfamily.</text>
</comment>
<accession>A0A9N9S2S5</accession>
<protein>
    <recommendedName>
        <fullName evidence="5">Peptidase S1 domain-containing protein</fullName>
    </recommendedName>
</protein>
<evidence type="ECO:0000256" key="1">
    <source>
        <dbReference type="ARBA" id="ARBA00023157"/>
    </source>
</evidence>
<proteinExistence type="inferred from homology"/>
<feature type="domain" description="Peptidase S1" evidence="5">
    <location>
        <begin position="36"/>
        <end position="294"/>
    </location>
</feature>
<dbReference type="Gene3D" id="2.40.10.10">
    <property type="entry name" value="Trypsin-like serine proteases"/>
    <property type="match status" value="1"/>
</dbReference>
<dbReference type="InterPro" id="IPR001254">
    <property type="entry name" value="Trypsin_dom"/>
</dbReference>
<feature type="chain" id="PRO_5040464677" description="Peptidase S1 domain-containing protein" evidence="4">
    <location>
        <begin position="20"/>
        <end position="295"/>
    </location>
</feature>
<gene>
    <name evidence="6" type="ORF">CHIRRI_LOCUS11581</name>
</gene>
<reference evidence="6" key="1">
    <citation type="submission" date="2022-01" db="EMBL/GenBank/DDBJ databases">
        <authorList>
            <person name="King R."/>
        </authorList>
    </citation>
    <scope>NUCLEOTIDE SEQUENCE</scope>
</reference>
<keyword evidence="4" id="KW-0732">Signal</keyword>
<dbReference type="InterPro" id="IPR009003">
    <property type="entry name" value="Peptidase_S1_PA"/>
</dbReference>
<evidence type="ECO:0000313" key="7">
    <source>
        <dbReference type="Proteomes" id="UP001153620"/>
    </source>
</evidence>
<evidence type="ECO:0000313" key="6">
    <source>
        <dbReference type="EMBL" id="CAG9808745.1"/>
    </source>
</evidence>
<dbReference type="Pfam" id="PF00089">
    <property type="entry name" value="Trypsin"/>
    <property type="match status" value="1"/>
</dbReference>
<dbReference type="InterPro" id="IPR043504">
    <property type="entry name" value="Peptidase_S1_PA_chymotrypsin"/>
</dbReference>
<dbReference type="SMART" id="SM00020">
    <property type="entry name" value="Tryp_SPc"/>
    <property type="match status" value="1"/>
</dbReference>
<dbReference type="PANTHER" id="PTHR24256">
    <property type="entry name" value="TRYPTASE-RELATED"/>
    <property type="match status" value="1"/>
</dbReference>
<keyword evidence="7" id="KW-1185">Reference proteome</keyword>
<evidence type="ECO:0000256" key="3">
    <source>
        <dbReference type="ARBA" id="ARBA00024195"/>
    </source>
</evidence>
<dbReference type="AlphaFoldDB" id="A0A9N9S2S5"/>
<keyword evidence="1" id="KW-1015">Disulfide bond</keyword>
<name>A0A9N9S2S5_9DIPT</name>
<dbReference type="InterPro" id="IPR051487">
    <property type="entry name" value="Ser/Thr_Proteases_Immune/Dev"/>
</dbReference>
<dbReference type="GO" id="GO:0006508">
    <property type="term" value="P:proteolysis"/>
    <property type="evidence" value="ECO:0007669"/>
    <property type="project" value="InterPro"/>
</dbReference>